<dbReference type="InterPro" id="IPR044878">
    <property type="entry name" value="UbiA_sf"/>
</dbReference>
<reference evidence="6" key="1">
    <citation type="submission" date="2020-05" db="EMBL/GenBank/DDBJ databases">
        <title>Mycena genomes resolve the evolution of fungal bioluminescence.</title>
        <authorList>
            <person name="Tsai I.J."/>
        </authorList>
    </citation>
    <scope>NUCLEOTIDE SEQUENCE</scope>
    <source>
        <strain evidence="6">171206Taipei</strain>
    </source>
</reference>
<dbReference type="GO" id="GO:0016765">
    <property type="term" value="F:transferase activity, transferring alkyl or aryl (other than methyl) groups"/>
    <property type="evidence" value="ECO:0007669"/>
    <property type="project" value="InterPro"/>
</dbReference>
<accession>A0A8H6VPK5</accession>
<dbReference type="InterPro" id="IPR050475">
    <property type="entry name" value="Prenyltransferase_related"/>
</dbReference>
<dbReference type="InterPro" id="IPR000537">
    <property type="entry name" value="UbiA_prenyltransferase"/>
</dbReference>
<evidence type="ECO:0000256" key="4">
    <source>
        <dbReference type="ARBA" id="ARBA00023136"/>
    </source>
</evidence>
<dbReference type="OrthoDB" id="434972at2759"/>
<keyword evidence="7" id="KW-1185">Reference proteome</keyword>
<evidence type="ECO:0000313" key="7">
    <source>
        <dbReference type="Proteomes" id="UP000636479"/>
    </source>
</evidence>
<organism evidence="6 7">
    <name type="scientific">Mycena indigotica</name>
    <dbReference type="NCBI Taxonomy" id="2126181"/>
    <lineage>
        <taxon>Eukaryota</taxon>
        <taxon>Fungi</taxon>
        <taxon>Dikarya</taxon>
        <taxon>Basidiomycota</taxon>
        <taxon>Agaricomycotina</taxon>
        <taxon>Agaricomycetes</taxon>
        <taxon>Agaricomycetidae</taxon>
        <taxon>Agaricales</taxon>
        <taxon>Marasmiineae</taxon>
        <taxon>Mycenaceae</taxon>
        <taxon>Mycena</taxon>
    </lineage>
</organism>
<feature type="transmembrane region" description="Helical" evidence="5">
    <location>
        <begin position="181"/>
        <end position="202"/>
    </location>
</feature>
<gene>
    <name evidence="6" type="ORF">MIND_01412500</name>
</gene>
<feature type="transmembrane region" description="Helical" evidence="5">
    <location>
        <begin position="307"/>
        <end position="324"/>
    </location>
</feature>
<evidence type="ECO:0000256" key="1">
    <source>
        <dbReference type="ARBA" id="ARBA00004141"/>
    </source>
</evidence>
<dbReference type="CDD" id="cd13965">
    <property type="entry name" value="PT_UbiA_3"/>
    <property type="match status" value="1"/>
</dbReference>
<comment type="caution">
    <text evidence="6">The sequence shown here is derived from an EMBL/GenBank/DDBJ whole genome shotgun (WGS) entry which is preliminary data.</text>
</comment>
<sequence length="325" mass="36263">MSLAQIDNRPETKRRVDPALQFYLEQEGQTILGFSFLWDAIVHELVVIFGCTWRDFSTTIIPGTLYTAGALRALEATPPPATVVVSLARSMTYFIVFVYSFTLANQITGVPEDQINKPDCPIVSGRISLPGAYVRWYTATAAFLLLASRWGVLRWAATWVGCTIFVTWLHGDKHWLTKNVVFLTVGTITILGAAWEFGAALTPAVRRFNVLLSVMVGIVGNIQDMRDVVGDKMIRRRTLPILLGPKKFPWVMAGVTAASPLLCWKLRLIYSTHPLAWYYGLLLTAALFYCAYRVLVGDSKGYHHQTYMVSTYIFCGCAAIPVLLP</sequence>
<keyword evidence="2 5" id="KW-0812">Transmembrane</keyword>
<dbReference type="Gene3D" id="1.10.357.140">
    <property type="entry name" value="UbiA prenyltransferase"/>
    <property type="match status" value="1"/>
</dbReference>
<feature type="transmembrane region" description="Helical" evidence="5">
    <location>
        <begin position="250"/>
        <end position="270"/>
    </location>
</feature>
<dbReference type="Pfam" id="PF01040">
    <property type="entry name" value="UbiA"/>
    <property type="match status" value="1"/>
</dbReference>
<proteinExistence type="predicted"/>
<evidence type="ECO:0000313" key="6">
    <source>
        <dbReference type="EMBL" id="KAF7288959.1"/>
    </source>
</evidence>
<dbReference type="GO" id="GO:0016020">
    <property type="term" value="C:membrane"/>
    <property type="evidence" value="ECO:0007669"/>
    <property type="project" value="UniProtKB-SubCell"/>
</dbReference>
<dbReference type="EMBL" id="JACAZF010000018">
    <property type="protein sequence ID" value="KAF7288959.1"/>
    <property type="molecule type" value="Genomic_DNA"/>
</dbReference>
<feature type="transmembrane region" description="Helical" evidence="5">
    <location>
        <begin position="152"/>
        <end position="169"/>
    </location>
</feature>
<feature type="transmembrane region" description="Helical" evidence="5">
    <location>
        <begin position="208"/>
        <end position="229"/>
    </location>
</feature>
<feature type="transmembrane region" description="Helical" evidence="5">
    <location>
        <begin position="276"/>
        <end position="295"/>
    </location>
</feature>
<dbReference type="GeneID" id="59353035"/>
<name>A0A8H6VPK5_9AGAR</name>
<comment type="subcellular location">
    <subcellularLocation>
        <location evidence="1">Membrane</location>
        <topology evidence="1">Multi-pass membrane protein</topology>
    </subcellularLocation>
</comment>
<dbReference type="PANTHER" id="PTHR42723:SF1">
    <property type="entry name" value="CHLOROPHYLL SYNTHASE, CHLOROPLASTIC"/>
    <property type="match status" value="1"/>
</dbReference>
<evidence type="ECO:0000256" key="5">
    <source>
        <dbReference type="SAM" id="Phobius"/>
    </source>
</evidence>
<evidence type="ECO:0008006" key="8">
    <source>
        <dbReference type="Google" id="ProtNLM"/>
    </source>
</evidence>
<dbReference type="Proteomes" id="UP000636479">
    <property type="component" value="Unassembled WGS sequence"/>
</dbReference>
<protein>
    <recommendedName>
        <fullName evidence="8">UbiA prenyltransferase</fullName>
    </recommendedName>
</protein>
<dbReference type="AlphaFoldDB" id="A0A8H6VPK5"/>
<keyword evidence="4 5" id="KW-0472">Membrane</keyword>
<evidence type="ECO:0000256" key="2">
    <source>
        <dbReference type="ARBA" id="ARBA00022692"/>
    </source>
</evidence>
<keyword evidence="3 5" id="KW-1133">Transmembrane helix</keyword>
<evidence type="ECO:0000256" key="3">
    <source>
        <dbReference type="ARBA" id="ARBA00022989"/>
    </source>
</evidence>
<dbReference type="PANTHER" id="PTHR42723">
    <property type="entry name" value="CHLOROPHYLL SYNTHASE"/>
    <property type="match status" value="1"/>
</dbReference>
<dbReference type="RefSeq" id="XP_037213111.1">
    <property type="nucleotide sequence ID" value="XM_037370519.1"/>
</dbReference>